<keyword evidence="2" id="KW-1185">Reference proteome</keyword>
<dbReference type="EMBL" id="ML211101">
    <property type="protein sequence ID" value="TFK88727.1"/>
    <property type="molecule type" value="Genomic_DNA"/>
</dbReference>
<dbReference type="Proteomes" id="UP000308197">
    <property type="component" value="Unassembled WGS sequence"/>
</dbReference>
<evidence type="ECO:0000313" key="2">
    <source>
        <dbReference type="Proteomes" id="UP000308197"/>
    </source>
</evidence>
<protein>
    <submittedName>
        <fullName evidence="1">Uncharacterized protein</fullName>
    </submittedName>
</protein>
<proteinExistence type="predicted"/>
<dbReference type="InParanoid" id="A0A5C3PI15"/>
<gene>
    <name evidence="1" type="ORF">K466DRAFT_57888</name>
</gene>
<accession>A0A5C3PI15</accession>
<organism evidence="1 2">
    <name type="scientific">Polyporus arcularius HHB13444</name>
    <dbReference type="NCBI Taxonomy" id="1314778"/>
    <lineage>
        <taxon>Eukaryota</taxon>
        <taxon>Fungi</taxon>
        <taxon>Dikarya</taxon>
        <taxon>Basidiomycota</taxon>
        <taxon>Agaricomycotina</taxon>
        <taxon>Agaricomycetes</taxon>
        <taxon>Polyporales</taxon>
        <taxon>Polyporaceae</taxon>
        <taxon>Polyporus</taxon>
    </lineage>
</organism>
<evidence type="ECO:0000313" key="1">
    <source>
        <dbReference type="EMBL" id="TFK88727.1"/>
    </source>
</evidence>
<sequence length="122" mass="12969">MIVASSRKEAPGTVLEQVYSIAEPDTCQRPLQPLQVVEPGAELCGGAVCMEYRSCGPASCSHRHPTLLRAVRCRVVTHTILDSCAKGSSRTHLRTPSRSRRAMGGSVTIPGSLAGIRAVSVQ</sequence>
<dbReference type="AlphaFoldDB" id="A0A5C3PI15"/>
<reference evidence="1 2" key="1">
    <citation type="journal article" date="2019" name="Nat. Ecol. Evol.">
        <title>Megaphylogeny resolves global patterns of mushroom evolution.</title>
        <authorList>
            <person name="Varga T."/>
            <person name="Krizsan K."/>
            <person name="Foldi C."/>
            <person name="Dima B."/>
            <person name="Sanchez-Garcia M."/>
            <person name="Sanchez-Ramirez S."/>
            <person name="Szollosi G.J."/>
            <person name="Szarkandi J.G."/>
            <person name="Papp V."/>
            <person name="Albert L."/>
            <person name="Andreopoulos W."/>
            <person name="Angelini C."/>
            <person name="Antonin V."/>
            <person name="Barry K.W."/>
            <person name="Bougher N.L."/>
            <person name="Buchanan P."/>
            <person name="Buyck B."/>
            <person name="Bense V."/>
            <person name="Catcheside P."/>
            <person name="Chovatia M."/>
            <person name="Cooper J."/>
            <person name="Damon W."/>
            <person name="Desjardin D."/>
            <person name="Finy P."/>
            <person name="Geml J."/>
            <person name="Haridas S."/>
            <person name="Hughes K."/>
            <person name="Justo A."/>
            <person name="Karasinski D."/>
            <person name="Kautmanova I."/>
            <person name="Kiss B."/>
            <person name="Kocsube S."/>
            <person name="Kotiranta H."/>
            <person name="LaButti K.M."/>
            <person name="Lechner B.E."/>
            <person name="Liimatainen K."/>
            <person name="Lipzen A."/>
            <person name="Lukacs Z."/>
            <person name="Mihaltcheva S."/>
            <person name="Morgado L.N."/>
            <person name="Niskanen T."/>
            <person name="Noordeloos M.E."/>
            <person name="Ohm R.A."/>
            <person name="Ortiz-Santana B."/>
            <person name="Ovrebo C."/>
            <person name="Racz N."/>
            <person name="Riley R."/>
            <person name="Savchenko A."/>
            <person name="Shiryaev A."/>
            <person name="Soop K."/>
            <person name="Spirin V."/>
            <person name="Szebenyi C."/>
            <person name="Tomsovsky M."/>
            <person name="Tulloss R.E."/>
            <person name="Uehling J."/>
            <person name="Grigoriev I.V."/>
            <person name="Vagvolgyi C."/>
            <person name="Papp T."/>
            <person name="Martin F.M."/>
            <person name="Miettinen O."/>
            <person name="Hibbett D.S."/>
            <person name="Nagy L.G."/>
        </authorList>
    </citation>
    <scope>NUCLEOTIDE SEQUENCE [LARGE SCALE GENOMIC DNA]</scope>
    <source>
        <strain evidence="1 2">HHB13444</strain>
    </source>
</reference>
<name>A0A5C3PI15_9APHY</name>